<proteinExistence type="predicted"/>
<evidence type="ECO:0000313" key="1">
    <source>
        <dbReference type="EMBL" id="QEG09422.1"/>
    </source>
</evidence>
<sequence>MERRIYIRHVRKAGYCASGLGRVLDRIGVSERDFLKNGLLITPQLEANTNPLIRNVVQIALQEYEGAKSGKV</sequence>
<evidence type="ECO:0000313" key="2">
    <source>
        <dbReference type="Proteomes" id="UP000322840"/>
    </source>
</evidence>
<dbReference type="EMBL" id="MN062188">
    <property type="protein sequence ID" value="QEG09422.1"/>
    <property type="molecule type" value="Genomic_DNA"/>
</dbReference>
<name>A0A5B9NAA8_9CAUD</name>
<organism evidence="1 2">
    <name type="scientific">Proteus phage Saba</name>
    <dbReference type="NCBI Taxonomy" id="2596672"/>
    <lineage>
        <taxon>Viruses</taxon>
        <taxon>Duplodnaviria</taxon>
        <taxon>Heunggongvirae</taxon>
        <taxon>Uroviricota</taxon>
        <taxon>Caudoviricetes</taxon>
        <taxon>Casjensviridae</taxon>
        <taxon>Cenphatecvirus</taxon>
        <taxon>Cenphatecvirus saba</taxon>
    </lineage>
</organism>
<protein>
    <recommendedName>
        <fullName evidence="3">Tail assembly protein</fullName>
    </recommendedName>
</protein>
<reference evidence="2" key="1">
    <citation type="submission" date="2019-06" db="EMBL/GenBank/DDBJ databases">
        <title>The Complete Genome of Proteus mirabilis Siphophage Saba.</title>
        <authorList>
            <person name="Nyugen J."/>
            <person name="Harb L."/>
            <person name="Moreland R."/>
            <person name="Liu M."/>
            <person name="Ramsey J."/>
        </authorList>
    </citation>
    <scope>NUCLEOTIDE SEQUENCE [LARGE SCALE GENOMIC DNA]</scope>
</reference>
<keyword evidence="2" id="KW-1185">Reference proteome</keyword>
<dbReference type="Proteomes" id="UP000322840">
    <property type="component" value="Segment"/>
</dbReference>
<gene>
    <name evidence="1" type="ORF">CPT_Saba_050</name>
</gene>
<evidence type="ECO:0008006" key="3">
    <source>
        <dbReference type="Google" id="ProtNLM"/>
    </source>
</evidence>
<accession>A0A5B9NAA8</accession>